<protein>
    <submittedName>
        <fullName evidence="1">Uncharacterized protein</fullName>
    </submittedName>
</protein>
<keyword evidence="2" id="KW-1185">Reference proteome</keyword>
<dbReference type="Proteomes" id="UP001311232">
    <property type="component" value="Unassembled WGS sequence"/>
</dbReference>
<dbReference type="EMBL" id="JAHHUM010001732">
    <property type="protein sequence ID" value="KAK5609873.1"/>
    <property type="molecule type" value="Genomic_DNA"/>
</dbReference>
<organism evidence="1 2">
    <name type="scientific">Crenichthys baileyi</name>
    <name type="common">White River springfish</name>
    <dbReference type="NCBI Taxonomy" id="28760"/>
    <lineage>
        <taxon>Eukaryota</taxon>
        <taxon>Metazoa</taxon>
        <taxon>Chordata</taxon>
        <taxon>Craniata</taxon>
        <taxon>Vertebrata</taxon>
        <taxon>Euteleostomi</taxon>
        <taxon>Actinopterygii</taxon>
        <taxon>Neopterygii</taxon>
        <taxon>Teleostei</taxon>
        <taxon>Neoteleostei</taxon>
        <taxon>Acanthomorphata</taxon>
        <taxon>Ovalentaria</taxon>
        <taxon>Atherinomorphae</taxon>
        <taxon>Cyprinodontiformes</taxon>
        <taxon>Goodeidae</taxon>
        <taxon>Crenichthys</taxon>
    </lineage>
</organism>
<dbReference type="AlphaFoldDB" id="A0AAV9RLR0"/>
<accession>A0AAV9RLR0</accession>
<evidence type="ECO:0000313" key="1">
    <source>
        <dbReference type="EMBL" id="KAK5609873.1"/>
    </source>
</evidence>
<name>A0AAV9RLR0_9TELE</name>
<proteinExistence type="predicted"/>
<comment type="caution">
    <text evidence="1">The sequence shown here is derived from an EMBL/GenBank/DDBJ whole genome shotgun (WGS) entry which is preliminary data.</text>
</comment>
<gene>
    <name evidence="1" type="ORF">CRENBAI_013518</name>
</gene>
<sequence>MEAVKMLPYCKVIAKGTCISVCLGFLKNERDNALLSAIEESRRRWDLSRTHRQPDPAYRLRGSAVAGEARAEPALPSRVMLTPKATNETVRFIATQTTTRFQHRRRSKRQFSYRSYSPTVERQMPGQYPCVLTPNETQRNHMLCTASNPPCQVRLFSDKEHRYQYMSEPRKPTDHRIPTRWSMFGVLENGRV</sequence>
<evidence type="ECO:0000313" key="2">
    <source>
        <dbReference type="Proteomes" id="UP001311232"/>
    </source>
</evidence>
<reference evidence="1 2" key="1">
    <citation type="submission" date="2021-06" db="EMBL/GenBank/DDBJ databases">
        <authorList>
            <person name="Palmer J.M."/>
        </authorList>
    </citation>
    <scope>NUCLEOTIDE SEQUENCE [LARGE SCALE GENOMIC DNA]</scope>
    <source>
        <strain evidence="1 2">MEX-2019</strain>
        <tissue evidence="1">Muscle</tissue>
    </source>
</reference>